<organism evidence="8 9">
    <name type="scientific">Chaetomium globosum (strain ATCC 6205 / CBS 148.51 / DSM 1962 / NBRC 6347 / NRRL 1970)</name>
    <name type="common">Soil fungus</name>
    <dbReference type="NCBI Taxonomy" id="306901"/>
    <lineage>
        <taxon>Eukaryota</taxon>
        <taxon>Fungi</taxon>
        <taxon>Dikarya</taxon>
        <taxon>Ascomycota</taxon>
        <taxon>Pezizomycotina</taxon>
        <taxon>Sordariomycetes</taxon>
        <taxon>Sordariomycetidae</taxon>
        <taxon>Sordariales</taxon>
        <taxon>Chaetomiaceae</taxon>
        <taxon>Chaetomium</taxon>
    </lineage>
</organism>
<evidence type="ECO:0000256" key="4">
    <source>
        <dbReference type="ARBA" id="ARBA00022833"/>
    </source>
</evidence>
<name>Q2GTT0_CHAGB</name>
<evidence type="ECO:0000313" key="9">
    <source>
        <dbReference type="Proteomes" id="UP000001056"/>
    </source>
</evidence>
<feature type="compositionally biased region" description="Low complexity" evidence="6">
    <location>
        <begin position="31"/>
        <end position="57"/>
    </location>
</feature>
<evidence type="ECO:0000256" key="2">
    <source>
        <dbReference type="ARBA" id="ARBA00022723"/>
    </source>
</evidence>
<dbReference type="InterPro" id="IPR052035">
    <property type="entry name" value="ZnF_BED_domain_contain"/>
</dbReference>
<dbReference type="PANTHER" id="PTHR46481">
    <property type="entry name" value="ZINC FINGER BED DOMAIN-CONTAINING PROTEIN 4"/>
    <property type="match status" value="1"/>
</dbReference>
<dbReference type="InParanoid" id="Q2GTT0"/>
<dbReference type="InterPro" id="IPR008906">
    <property type="entry name" value="HATC_C_dom"/>
</dbReference>
<dbReference type="InterPro" id="IPR036691">
    <property type="entry name" value="Endo/exonu/phosph_ase_sf"/>
</dbReference>
<dbReference type="eggNOG" id="ENOG502S394">
    <property type="taxonomic scope" value="Eukaryota"/>
</dbReference>
<comment type="subcellular location">
    <subcellularLocation>
        <location evidence="1">Nucleus</location>
    </subcellularLocation>
</comment>
<dbReference type="GO" id="GO:0008270">
    <property type="term" value="F:zinc ion binding"/>
    <property type="evidence" value="ECO:0007669"/>
    <property type="project" value="UniProtKB-KW"/>
</dbReference>
<keyword evidence="4" id="KW-0862">Zinc</keyword>
<reference evidence="9" key="1">
    <citation type="journal article" date="2015" name="Genome Announc.">
        <title>Draft genome sequence of the cellulolytic fungus Chaetomium globosum.</title>
        <authorList>
            <person name="Cuomo C.A."/>
            <person name="Untereiner W.A."/>
            <person name="Ma L.-J."/>
            <person name="Grabherr M."/>
            <person name="Birren B.W."/>
        </authorList>
    </citation>
    <scope>NUCLEOTIDE SEQUENCE [LARGE SCALE GENOMIC DNA]</scope>
    <source>
        <strain evidence="9">ATCC 6205 / CBS 148.51 / DSM 1962 / NBRC 6347 / NRRL 1970</strain>
    </source>
</reference>
<evidence type="ECO:0000256" key="5">
    <source>
        <dbReference type="ARBA" id="ARBA00023242"/>
    </source>
</evidence>
<dbReference type="GO" id="GO:0046983">
    <property type="term" value="F:protein dimerization activity"/>
    <property type="evidence" value="ECO:0007669"/>
    <property type="project" value="InterPro"/>
</dbReference>
<sequence length="991" mass="112278">MSSSFFLLSADKRDRIQFFLDSLEPTPPNMSDMSQDSLRSSSLSESLLSDPIDPPLSETGTTLPSEASQRPQTWDDVPQTYKVGDGGVHLMPRMGITRGWFWEYGFRVRRKEDNPKVIRWLCKACSCAKRPPRNPYTLLASNPENIYRHLAVQHKIFSEDPSQADKYRKKPALHHQSSIDTFTKKRKVDAAFEQDQIARFDKMKFRRLIVNWLVEANLPFTAATSPALQAAFHYANARQVAAQQAMPDPRAVRKQILSDFYKYKSRVTEALARSPGQVHIAFDGWTSLNRHGFLAINAQFLDENFEPRKVLLDLPHVEGNHTGVNMGCARRRGPSSSLVSQLRRLNSATSQLTTLPTTIRHWQNSWPLKDLKLVTPPKIRIRCFGHILNLVARALLYPKEAQLPEDIDEDDFDSWRRSGPIGRLHNLVVWIPPVPVGNRLPTQPSRKRPGRTKTLDVVVDNVDTVAFPILHDEAGHSSCGRLLRSLLDDWSAIQWFCAILEHFEKRLKMLEGDNQLRVRRGGRTTRLSGIWEVFSAFDQLLHKLENAKVEAKSRPAPSYYQGCVNAAWDKLDQYWSKIAESPIYYAATVLHPGFGLQYLTGALQDQPEKGLSRIEAMAAKKRGREWAAEAEKMVRGLWEQQYRDLDPDPRWGVLSPASPDMDHSDLDEEERAIHRKRNLSTISSGPSTTQAVDELDRWLLSVEGRYLSPKADPIKYWVDRRFEYPRLAKMAFDVLNVPPMAAECQRLSAILSHILLLSPAVDVIFLQELSREAFLTLLNEPKIRQSWFLSDADAILPAGQSFTTITLLSKARFQRPGRLWRVKYQSRFERDALCCDVFAPTASDEPGEGTRMRLVNVHLDSLPIQTSLRPNQVSIVAVLLKCAGRGLVAGDFNPVLPADSTLVQDNGLVDSWAELHPGDPGFTWGVDGKEPFPPNRMDKVAVVGLRAEDMEILPPGNLMRREQGGDSGQNVVAWSDHSGLRCSFRLLEERH</sequence>
<evidence type="ECO:0000256" key="6">
    <source>
        <dbReference type="SAM" id="MobiDB-lite"/>
    </source>
</evidence>
<evidence type="ECO:0000256" key="3">
    <source>
        <dbReference type="ARBA" id="ARBA00022771"/>
    </source>
</evidence>
<dbReference type="AlphaFoldDB" id="Q2GTT0"/>
<evidence type="ECO:0000259" key="7">
    <source>
        <dbReference type="Pfam" id="PF05699"/>
    </source>
</evidence>
<dbReference type="SUPFAM" id="SSF56219">
    <property type="entry name" value="DNase I-like"/>
    <property type="match status" value="1"/>
</dbReference>
<dbReference type="VEuPathDB" id="FungiDB:CHGG_08624"/>
<evidence type="ECO:0000313" key="8">
    <source>
        <dbReference type="EMBL" id="EAQ84610.1"/>
    </source>
</evidence>
<proteinExistence type="predicted"/>
<dbReference type="Pfam" id="PF05699">
    <property type="entry name" value="Dimer_Tnp_hAT"/>
    <property type="match status" value="1"/>
</dbReference>
<dbReference type="Proteomes" id="UP000001056">
    <property type="component" value="Unassembled WGS sequence"/>
</dbReference>
<dbReference type="Gene3D" id="3.60.10.10">
    <property type="entry name" value="Endonuclease/exonuclease/phosphatase"/>
    <property type="match status" value="1"/>
</dbReference>
<accession>Q2GTT0</accession>
<dbReference type="GeneID" id="4395856"/>
<dbReference type="SUPFAM" id="SSF53098">
    <property type="entry name" value="Ribonuclease H-like"/>
    <property type="match status" value="1"/>
</dbReference>
<dbReference type="PANTHER" id="PTHR46481:SF10">
    <property type="entry name" value="ZINC FINGER BED DOMAIN-CONTAINING PROTEIN 39"/>
    <property type="match status" value="1"/>
</dbReference>
<feature type="domain" description="HAT C-terminal dimerisation" evidence="7">
    <location>
        <begin position="710"/>
        <end position="749"/>
    </location>
</feature>
<protein>
    <recommendedName>
        <fullName evidence="7">HAT C-terminal dimerisation domain-containing protein</fullName>
    </recommendedName>
</protein>
<gene>
    <name evidence="8" type="ORF">CHGG_08624</name>
</gene>
<dbReference type="OMA" id="FHYANAR"/>
<feature type="region of interest" description="Disordered" evidence="6">
    <location>
        <begin position="23"/>
        <end position="78"/>
    </location>
</feature>
<evidence type="ECO:0000256" key="1">
    <source>
        <dbReference type="ARBA" id="ARBA00004123"/>
    </source>
</evidence>
<feature type="compositionally biased region" description="Polar residues" evidence="6">
    <location>
        <begin position="58"/>
        <end position="72"/>
    </location>
</feature>
<dbReference type="OrthoDB" id="5062037at2759"/>
<dbReference type="RefSeq" id="XP_001226551.1">
    <property type="nucleotide sequence ID" value="XM_001226550.1"/>
</dbReference>
<dbReference type="InterPro" id="IPR012337">
    <property type="entry name" value="RNaseH-like_sf"/>
</dbReference>
<keyword evidence="9" id="KW-1185">Reference proteome</keyword>
<dbReference type="GO" id="GO:0005634">
    <property type="term" value="C:nucleus"/>
    <property type="evidence" value="ECO:0007669"/>
    <property type="project" value="UniProtKB-SubCell"/>
</dbReference>
<keyword evidence="5" id="KW-0539">Nucleus</keyword>
<dbReference type="EMBL" id="CH408034">
    <property type="protein sequence ID" value="EAQ84610.1"/>
    <property type="molecule type" value="Genomic_DNA"/>
</dbReference>
<keyword evidence="3" id="KW-0863">Zinc-finger</keyword>
<keyword evidence="2" id="KW-0479">Metal-binding</keyword>
<dbReference type="HOGENOM" id="CLU_301479_0_0_1"/>